<feature type="region of interest" description="Disordered" evidence="5">
    <location>
        <begin position="905"/>
        <end position="944"/>
    </location>
</feature>
<evidence type="ECO:0000259" key="6">
    <source>
        <dbReference type="PROSITE" id="PS50021"/>
    </source>
</evidence>
<dbReference type="InterPro" id="IPR022735">
    <property type="entry name" value="bMERB_dom"/>
</dbReference>
<feature type="compositionally biased region" description="Basic and acidic residues" evidence="5">
    <location>
        <begin position="540"/>
        <end position="550"/>
    </location>
</feature>
<dbReference type="InterPro" id="IPR001715">
    <property type="entry name" value="CH_dom"/>
</dbReference>
<keyword evidence="4" id="KW-0175">Coiled coil</keyword>
<dbReference type="EMBL" id="JBFSEQ010000006">
    <property type="protein sequence ID" value="KAL2773957.1"/>
    <property type="molecule type" value="Genomic_DNA"/>
</dbReference>
<dbReference type="InterPro" id="IPR036872">
    <property type="entry name" value="CH_dom_sf"/>
</dbReference>
<dbReference type="SUPFAM" id="SSF47576">
    <property type="entry name" value="Calponin-homology domain, CH-domain"/>
    <property type="match status" value="1"/>
</dbReference>
<feature type="region of interest" description="Disordered" evidence="5">
    <location>
        <begin position="169"/>
        <end position="328"/>
    </location>
</feature>
<feature type="domain" description="C2 NT-type" evidence="7">
    <location>
        <begin position="8"/>
        <end position="176"/>
    </location>
</feature>
<dbReference type="PROSITE" id="PS51840">
    <property type="entry name" value="C2_NT"/>
    <property type="match status" value="1"/>
</dbReference>
<keyword evidence="2" id="KW-0597">Phosphoprotein</keyword>
<dbReference type="SMART" id="SM01203">
    <property type="entry name" value="DUF3585"/>
    <property type="match status" value="1"/>
</dbReference>
<feature type="compositionally biased region" description="Basic and acidic residues" evidence="5">
    <location>
        <begin position="181"/>
        <end position="191"/>
    </location>
</feature>
<feature type="compositionally biased region" description="Polar residues" evidence="5">
    <location>
        <begin position="218"/>
        <end position="236"/>
    </location>
</feature>
<dbReference type="Pfam" id="PF10358">
    <property type="entry name" value="NT-C2"/>
    <property type="match status" value="1"/>
</dbReference>
<dbReference type="InterPro" id="IPR019448">
    <property type="entry name" value="NT-C2"/>
</dbReference>
<evidence type="ECO:0000259" key="7">
    <source>
        <dbReference type="PROSITE" id="PS51840"/>
    </source>
</evidence>
<dbReference type="SMART" id="SM00033">
    <property type="entry name" value="CH"/>
    <property type="match status" value="1"/>
</dbReference>
<feature type="compositionally biased region" description="Polar residues" evidence="5">
    <location>
        <begin position="569"/>
        <end position="590"/>
    </location>
</feature>
<evidence type="ECO:0000256" key="3">
    <source>
        <dbReference type="ARBA" id="ARBA00022753"/>
    </source>
</evidence>
<evidence type="ECO:0000259" key="8">
    <source>
        <dbReference type="PROSITE" id="PS51848"/>
    </source>
</evidence>
<name>A0ABD2E4D1_DAUMA</name>
<feature type="compositionally biased region" description="Acidic residues" evidence="5">
    <location>
        <begin position="169"/>
        <end position="180"/>
    </location>
</feature>
<feature type="region of interest" description="Disordered" evidence="5">
    <location>
        <begin position="1077"/>
        <end position="1110"/>
    </location>
</feature>
<dbReference type="PANTHER" id="PTHR23167:SF43">
    <property type="entry name" value="EH DOMAIN-BINDING PROTEIN 1"/>
    <property type="match status" value="1"/>
</dbReference>
<evidence type="ECO:0000256" key="2">
    <source>
        <dbReference type="ARBA" id="ARBA00022553"/>
    </source>
</evidence>
<dbReference type="EMBL" id="JBFSEQ010000006">
    <property type="protein sequence ID" value="KAL2773954.1"/>
    <property type="molecule type" value="Genomic_DNA"/>
</dbReference>
<gene>
    <name evidence="9" type="ORF">WCI35_016833</name>
</gene>
<feature type="region of interest" description="Disordered" evidence="5">
    <location>
        <begin position="644"/>
        <end position="724"/>
    </location>
</feature>
<evidence type="ECO:0000313" key="9">
    <source>
        <dbReference type="EMBL" id="KAL2773949.1"/>
    </source>
</evidence>
<evidence type="ECO:0000256" key="5">
    <source>
        <dbReference type="SAM" id="MobiDB-lite"/>
    </source>
</evidence>
<feature type="domain" description="Calponin-homology (CH)" evidence="6">
    <location>
        <begin position="358"/>
        <end position="463"/>
    </location>
</feature>
<organism evidence="9 11">
    <name type="scientific">Daubentonia madagascariensis</name>
    <name type="common">Aye-aye</name>
    <name type="synonym">Sciurus madagascariensis</name>
    <dbReference type="NCBI Taxonomy" id="31869"/>
    <lineage>
        <taxon>Eukaryota</taxon>
        <taxon>Metazoa</taxon>
        <taxon>Chordata</taxon>
        <taxon>Craniata</taxon>
        <taxon>Vertebrata</taxon>
        <taxon>Euteleostomi</taxon>
        <taxon>Mammalia</taxon>
        <taxon>Eutheria</taxon>
        <taxon>Euarchontoglires</taxon>
        <taxon>Primates</taxon>
        <taxon>Strepsirrhini</taxon>
        <taxon>Chiromyiformes</taxon>
        <taxon>Daubentoniidae</taxon>
        <taxon>Daubentonia</taxon>
    </lineage>
</organism>
<feature type="compositionally biased region" description="Basic and acidic residues" evidence="5">
    <location>
        <begin position="1088"/>
        <end position="1110"/>
    </location>
</feature>
<dbReference type="PROSITE" id="PS50021">
    <property type="entry name" value="CH"/>
    <property type="match status" value="1"/>
</dbReference>
<feature type="region of interest" description="Disordered" evidence="5">
    <location>
        <begin position="531"/>
        <end position="590"/>
    </location>
</feature>
<dbReference type="EMBL" id="JBFSEQ010000006">
    <property type="protein sequence ID" value="KAL2773962.1"/>
    <property type="molecule type" value="Genomic_DNA"/>
</dbReference>
<evidence type="ECO:0000313" key="10">
    <source>
        <dbReference type="EMBL" id="KAL2773962.1"/>
    </source>
</evidence>
<comment type="caution">
    <text evidence="9">The sequence shown here is derived from an EMBL/GenBank/DDBJ whole genome shotgun (WGS) entry which is preliminary data.</text>
</comment>
<accession>A0ABD2E4D1</accession>
<dbReference type="PROSITE" id="PS51848">
    <property type="entry name" value="BMERB"/>
    <property type="match status" value="1"/>
</dbReference>
<dbReference type="Proteomes" id="UP001610411">
    <property type="component" value="Unassembled WGS sequence"/>
</dbReference>
<evidence type="ECO:0000313" key="11">
    <source>
        <dbReference type="Proteomes" id="UP001610411"/>
    </source>
</evidence>
<dbReference type="GO" id="GO:0005768">
    <property type="term" value="C:endosome"/>
    <property type="evidence" value="ECO:0007669"/>
    <property type="project" value="UniProtKB-SubCell"/>
</dbReference>
<dbReference type="PANTHER" id="PTHR23167">
    <property type="entry name" value="CALPONIN HOMOLOGY DOMAIN-CONTAINING PROTEIN DDB_G0272472-RELATED"/>
    <property type="match status" value="1"/>
</dbReference>
<sequence length="1110" mass="126638">MASVWKRLQRVGKHASKFQFVASYQELMVECTKKWQPDKLVVVWTRRSRRKSSKAHSWQPGIKNPYRGVVVWPVPENIEITVTLFKESLSGRRKALATSSINMKQYASPMPTQTDVKLKFKPLSKKVVSATLQFSLSCIFLREGKATDEDMQSLASLMSMKQADIGNLDDFEEDNEDDDENRVNQEEKAAKITDPFGDPDSEEPITETASPKKPEESLYSNSYNPFQEVQTPQYSNPFDEPETFLTIKDSPPQSTKRKNVRPVDMSKYLYADSSKTEEEELDESNPFYEPKPTPPNNFINPIQELETERRVKRKAPAPPVFSPKTGGVSENIVLSAGKDLSTSPKPSPIPSPVLGRKPNASQSLLVWCKEVTKNYRGVKITNFTTSWRNGLSFCAILHHFRPDLIDYKSLNPQDIKENNKKAYDGFASIGISRLLEPSDMVLLAIPDKLTVMTYLYQIRAHFSGQELNVVQIEENSSKSTYKVGNYETDTNSSVDQEKFYAELSDLKREPELQQPTSGAVDFLSQDDSVFVNDSGVGESESEHQTPDDHLSPSTASPYCRRTKSDTEPQKSQQSSGRTSGSDDPGICSNTDSTQAQVLLGKKRILKAETLELSNMYVSDKKKDVSPPFICEDTDEQKRQTLDISSNLEKEKLENSRPLECRSDPESPIKKPSLSPTSKLGYSYNRDADLAKKKRTYLRQTESDPDADRTTLNHADHSAKTVQHRMLSRQEELKERARVLLEQARRDAALKAGNKQNTNAATPLCNRQLSDQQDEERRRQLRERARQLIAEARSGVKMSELPSYGEMAAEKLKERSKASGEQNSKLVDLKLKKLLEAQPQVANSLPSAAQKAVTEISEQDIKNGTEDLRTERLQKATERFRNPVVFSKDSTVRKTQLQSFSQYVENRPEMKRQRSIQEDTKKGNEEKAAITETQRKPSEDEVLNKGFKDTSQYVVGELAALENEQKQIDTRAALVEKRLRYLMDTGRNTEEEEAMMQEWFMLVNKKNALIRRMNQLSLLEKEHDLERRYELLNRELRAMLAIEDWQKTEAQKRREQLLLDELVALVNKRDALVRDLDAQEKQAEEEDEHLERTLEQNKGKMAKKEEKCVLQ</sequence>
<feature type="compositionally biased region" description="Basic and acidic residues" evidence="5">
    <location>
        <begin position="705"/>
        <end position="718"/>
    </location>
</feature>
<dbReference type="Pfam" id="PF00307">
    <property type="entry name" value="CH"/>
    <property type="match status" value="1"/>
</dbReference>
<feature type="compositionally biased region" description="Basic and acidic residues" evidence="5">
    <location>
        <begin position="647"/>
        <end position="668"/>
    </location>
</feature>
<evidence type="ECO:0000256" key="1">
    <source>
        <dbReference type="ARBA" id="ARBA00004177"/>
    </source>
</evidence>
<reference evidence="9 11" key="1">
    <citation type="journal article" date="2024" name="G3 (Bethesda)">
        <title>A hybrid genome assembly of the endangered aye-aye (Daubentonia madagascariensis).</title>
        <authorList>
            <person name="Versoza C.J."/>
            <person name="Pfeifer S.P."/>
        </authorList>
    </citation>
    <scope>NUCLEOTIDE SEQUENCE [LARGE SCALE GENOMIC DNA]</scope>
    <source>
        <strain evidence="9">6821</strain>
    </source>
</reference>
<dbReference type="CDD" id="cd21254">
    <property type="entry name" value="CH_EHBP1"/>
    <property type="match status" value="1"/>
</dbReference>
<feature type="region of interest" description="Disordered" evidence="5">
    <location>
        <begin position="750"/>
        <end position="780"/>
    </location>
</feature>
<proteinExistence type="predicted"/>
<keyword evidence="11" id="KW-1185">Reference proteome</keyword>
<dbReference type="AlphaFoldDB" id="A0ABD2E4D1"/>
<comment type="subcellular location">
    <subcellularLocation>
        <location evidence="1">Endosome</location>
    </subcellularLocation>
</comment>
<dbReference type="Gene3D" id="1.10.418.10">
    <property type="entry name" value="Calponin-like domain"/>
    <property type="match status" value="1"/>
</dbReference>
<feature type="domain" description="BMERB" evidence="8">
    <location>
        <begin position="935"/>
        <end position="1091"/>
    </location>
</feature>
<dbReference type="FunFam" id="1.10.418.10:FF:000023">
    <property type="entry name" value="EH domain-binding protein 1 isoform X1"/>
    <property type="match status" value="1"/>
</dbReference>
<dbReference type="EMBL" id="JBFSEQ010000006">
    <property type="protein sequence ID" value="KAL2773949.1"/>
    <property type="molecule type" value="Genomic_DNA"/>
</dbReference>
<evidence type="ECO:0000256" key="4">
    <source>
        <dbReference type="ARBA" id="ARBA00023054"/>
    </source>
</evidence>
<protein>
    <submittedName>
        <fullName evidence="9">EH domain-binding protein 1 isoform 3</fullName>
    </submittedName>
    <submittedName>
        <fullName evidence="10">EH domain-binding protein 1 isoform 5</fullName>
    </submittedName>
</protein>
<keyword evidence="3" id="KW-0967">Endosome</keyword>
<dbReference type="Pfam" id="PF12130">
    <property type="entry name" value="bMERB_dom"/>
    <property type="match status" value="1"/>
</dbReference>
<dbReference type="InterPro" id="IPR050540">
    <property type="entry name" value="F-actin_Monoox_Mical"/>
</dbReference>